<dbReference type="AlphaFoldDB" id="A0A3M2L065"/>
<name>A0A3M2L065_9ACTN</name>
<keyword evidence="2" id="KW-0732">Signal</keyword>
<evidence type="ECO:0000256" key="2">
    <source>
        <dbReference type="SAM" id="SignalP"/>
    </source>
</evidence>
<organism evidence="4 5">
    <name type="scientific">Actinomadura harenae</name>
    <dbReference type="NCBI Taxonomy" id="2483351"/>
    <lineage>
        <taxon>Bacteria</taxon>
        <taxon>Bacillati</taxon>
        <taxon>Actinomycetota</taxon>
        <taxon>Actinomycetes</taxon>
        <taxon>Streptosporangiales</taxon>
        <taxon>Thermomonosporaceae</taxon>
        <taxon>Actinomadura</taxon>
    </lineage>
</organism>
<dbReference type="SUPFAM" id="SSF55874">
    <property type="entry name" value="ATPase domain of HSP90 chaperone/DNA topoisomerase II/histidine kinase"/>
    <property type="match status" value="1"/>
</dbReference>
<keyword evidence="4" id="KW-0547">Nucleotide-binding</keyword>
<dbReference type="GO" id="GO:0004674">
    <property type="term" value="F:protein serine/threonine kinase activity"/>
    <property type="evidence" value="ECO:0007669"/>
    <property type="project" value="UniProtKB-KW"/>
</dbReference>
<keyword evidence="1" id="KW-0723">Serine/threonine-protein kinase</keyword>
<dbReference type="EMBL" id="RFFG01000218">
    <property type="protein sequence ID" value="RMI31107.1"/>
    <property type="molecule type" value="Genomic_DNA"/>
</dbReference>
<evidence type="ECO:0000259" key="3">
    <source>
        <dbReference type="Pfam" id="PF13581"/>
    </source>
</evidence>
<feature type="domain" description="Histidine kinase/HSP90-like ATPase" evidence="3">
    <location>
        <begin position="27"/>
        <end position="141"/>
    </location>
</feature>
<keyword evidence="1" id="KW-0418">Kinase</keyword>
<keyword evidence="4" id="KW-0067">ATP-binding</keyword>
<accession>A0A3M2L065</accession>
<dbReference type="Pfam" id="PF13581">
    <property type="entry name" value="HATPase_c_2"/>
    <property type="match status" value="1"/>
</dbReference>
<gene>
    <name evidence="4" type="ORF">EBO15_42685</name>
</gene>
<feature type="signal peptide" evidence="2">
    <location>
        <begin position="1"/>
        <end position="22"/>
    </location>
</feature>
<evidence type="ECO:0000256" key="1">
    <source>
        <dbReference type="ARBA" id="ARBA00022527"/>
    </source>
</evidence>
<dbReference type="PANTHER" id="PTHR35526">
    <property type="entry name" value="ANTI-SIGMA-F FACTOR RSBW-RELATED"/>
    <property type="match status" value="1"/>
</dbReference>
<dbReference type="GO" id="GO:0005524">
    <property type="term" value="F:ATP binding"/>
    <property type="evidence" value="ECO:0007669"/>
    <property type="project" value="UniProtKB-KW"/>
</dbReference>
<keyword evidence="5" id="KW-1185">Reference proteome</keyword>
<dbReference type="CDD" id="cd16936">
    <property type="entry name" value="HATPase_RsbW-like"/>
    <property type="match status" value="1"/>
</dbReference>
<feature type="chain" id="PRO_5017921043" evidence="2">
    <location>
        <begin position="23"/>
        <end position="187"/>
    </location>
</feature>
<evidence type="ECO:0000313" key="5">
    <source>
        <dbReference type="Proteomes" id="UP000282674"/>
    </source>
</evidence>
<dbReference type="InterPro" id="IPR050267">
    <property type="entry name" value="Anti-sigma-factor_SerPK"/>
</dbReference>
<dbReference type="Gene3D" id="3.30.565.10">
    <property type="entry name" value="Histidine kinase-like ATPase, C-terminal domain"/>
    <property type="match status" value="1"/>
</dbReference>
<sequence>MRRRLLAAVVARACWVCALVVADRLTVPASLEQVRVVRTWLRDRMGPEHPCADSASTVASELATNAILHGSRPGARVQVNLRRWPGRRVSLSVADWGSGTGSKPTMKMVRAASESGRGLLIVGSLAARMKVRRNHSGYRVCVLLHPRDQSKADSFSVEELAGLGLLECVTDQPGGGMTDDALQRPHA</sequence>
<proteinExistence type="predicted"/>
<comment type="caution">
    <text evidence="4">The sequence shown here is derived from an EMBL/GenBank/DDBJ whole genome shotgun (WGS) entry which is preliminary data.</text>
</comment>
<dbReference type="Proteomes" id="UP000282674">
    <property type="component" value="Unassembled WGS sequence"/>
</dbReference>
<protein>
    <submittedName>
        <fullName evidence="4">ATP-binding protein</fullName>
    </submittedName>
</protein>
<dbReference type="PANTHER" id="PTHR35526:SF3">
    <property type="entry name" value="ANTI-SIGMA-F FACTOR RSBW"/>
    <property type="match status" value="1"/>
</dbReference>
<evidence type="ECO:0000313" key="4">
    <source>
        <dbReference type="EMBL" id="RMI31107.1"/>
    </source>
</evidence>
<keyword evidence="1" id="KW-0808">Transferase</keyword>
<reference evidence="4 5" key="1">
    <citation type="submission" date="2018-10" db="EMBL/GenBank/DDBJ databases">
        <title>Isolation from soil.</title>
        <authorList>
            <person name="Hu J."/>
        </authorList>
    </citation>
    <scope>NUCLEOTIDE SEQUENCE [LARGE SCALE GENOMIC DNA]</scope>
    <source>
        <strain evidence="4 5">NEAU-Ht49</strain>
    </source>
</reference>
<dbReference type="InterPro" id="IPR003594">
    <property type="entry name" value="HATPase_dom"/>
</dbReference>
<dbReference type="InterPro" id="IPR036890">
    <property type="entry name" value="HATPase_C_sf"/>
</dbReference>